<dbReference type="GO" id="GO:0006313">
    <property type="term" value="P:DNA transposition"/>
    <property type="evidence" value="ECO:0007669"/>
    <property type="project" value="InterPro"/>
</dbReference>
<evidence type="ECO:0000259" key="2">
    <source>
        <dbReference type="Pfam" id="PF02371"/>
    </source>
</evidence>
<dbReference type="Pfam" id="PF02371">
    <property type="entry name" value="Transposase_20"/>
    <property type="match status" value="1"/>
</dbReference>
<dbReference type="GO" id="GO:0003677">
    <property type="term" value="F:DNA binding"/>
    <property type="evidence" value="ECO:0007669"/>
    <property type="project" value="InterPro"/>
</dbReference>
<feature type="domain" description="Transposase IS116/IS110/IS902 C-terminal" evidence="2">
    <location>
        <begin position="138"/>
        <end position="215"/>
    </location>
</feature>
<feature type="region of interest" description="Disordered" evidence="1">
    <location>
        <begin position="99"/>
        <end position="118"/>
    </location>
</feature>
<evidence type="ECO:0000313" key="3">
    <source>
        <dbReference type="EMBL" id="AAN62233.1"/>
    </source>
</evidence>
<proteinExistence type="predicted"/>
<gene>
    <name evidence="3" type="primary">ORF SG11</name>
</gene>
<reference evidence="3" key="1">
    <citation type="journal article" date="2002" name="J. Bacteriol.">
        <title>Gene islands integrated into tRNA(Gly) genes confer genome diversity on a Pseudomonas aeruginosa clone.</title>
        <authorList>
            <person name="Larbig K.D."/>
            <person name="Christmann A."/>
            <person name="Johann A."/>
            <person name="Klockgether J."/>
            <person name="Hartsch T."/>
            <person name="Merkl R."/>
            <person name="Wiehlmann L."/>
            <person name="Fritz H.-J."/>
            <person name="Tuemmler B."/>
        </authorList>
    </citation>
    <scope>NUCLEOTIDE SEQUENCE</scope>
    <source>
        <strain evidence="3">SG17M</strain>
    </source>
</reference>
<dbReference type="PANTHER" id="PTHR33055:SF13">
    <property type="entry name" value="TRANSPOSASE"/>
    <property type="match status" value="1"/>
</dbReference>
<organism evidence="3">
    <name type="scientific">Pseudomonas aeruginosa</name>
    <dbReference type="NCBI Taxonomy" id="287"/>
    <lineage>
        <taxon>Bacteria</taxon>
        <taxon>Pseudomonadati</taxon>
        <taxon>Pseudomonadota</taxon>
        <taxon>Gammaproteobacteria</taxon>
        <taxon>Pseudomonadales</taxon>
        <taxon>Pseudomonadaceae</taxon>
        <taxon>Pseudomonas</taxon>
    </lineage>
</organism>
<evidence type="ECO:0000256" key="1">
    <source>
        <dbReference type="SAM" id="MobiDB-lite"/>
    </source>
</evidence>
<sequence length="292" mass="32518">MQKALTHMNLQLHHVVADITGATGMGSSVRLSPASETLRHWQPDIRCKSSVETIQGALAGNYQPEHVFALAQALAMYDAYQVQLEICDQQIAQSLQWLSQQKSPPSEPLPKPRHRTRQPNALNFDVRTLLYHLIGVDLTQVHGIGPYLALRLVAECGTDLSRWRTAHHFTSWLTLAPGCRISGGKVLSAHTRKTKNRVTAHLRLAAVTIGKTNTALGALYRRLSARIGKAKAVTATARKIAILFYNAMRFGMAYQNPGADHYERRYRERAVKGLYRRAAKFGFTLQVVEGVS</sequence>
<dbReference type="InterPro" id="IPR047650">
    <property type="entry name" value="Transpos_IS110"/>
</dbReference>
<dbReference type="AlphaFoldDB" id="Q7BAA7"/>
<name>Q7BAA7_PSEAI</name>
<dbReference type="GO" id="GO:0004803">
    <property type="term" value="F:transposase activity"/>
    <property type="evidence" value="ECO:0007669"/>
    <property type="project" value="InterPro"/>
</dbReference>
<dbReference type="EMBL" id="AF440524">
    <property type="protein sequence ID" value="AAN62233.1"/>
    <property type="molecule type" value="Genomic_DNA"/>
</dbReference>
<accession>Q7BAA7</accession>
<dbReference type="PANTHER" id="PTHR33055">
    <property type="entry name" value="TRANSPOSASE FOR INSERTION SEQUENCE ELEMENT IS1111A"/>
    <property type="match status" value="1"/>
</dbReference>
<protein>
    <submittedName>
        <fullName evidence="3">Uncharacterized protein ORF SG11</fullName>
    </submittedName>
</protein>
<dbReference type="InterPro" id="IPR003346">
    <property type="entry name" value="Transposase_20"/>
</dbReference>